<dbReference type="Pfam" id="PF12658">
    <property type="entry name" value="Ten1"/>
    <property type="match status" value="1"/>
</dbReference>
<evidence type="ECO:0000313" key="2">
    <source>
        <dbReference type="Proteomes" id="UP001642501"/>
    </source>
</evidence>
<accession>A0ABP0DM42</accession>
<dbReference type="Gene3D" id="2.40.50.140">
    <property type="entry name" value="Nucleic acid-binding proteins"/>
    <property type="match status" value="1"/>
</dbReference>
<name>A0ABP0DM42_9PEZI</name>
<evidence type="ECO:0008006" key="3">
    <source>
        <dbReference type="Google" id="ProtNLM"/>
    </source>
</evidence>
<keyword evidence="2" id="KW-1185">Reference proteome</keyword>
<organism evidence="1 2">
    <name type="scientific">Sporothrix epigloea</name>
    <dbReference type="NCBI Taxonomy" id="1892477"/>
    <lineage>
        <taxon>Eukaryota</taxon>
        <taxon>Fungi</taxon>
        <taxon>Dikarya</taxon>
        <taxon>Ascomycota</taxon>
        <taxon>Pezizomycotina</taxon>
        <taxon>Sordariomycetes</taxon>
        <taxon>Sordariomycetidae</taxon>
        <taxon>Ophiostomatales</taxon>
        <taxon>Ophiostomataceae</taxon>
        <taxon>Sporothrix</taxon>
    </lineage>
</organism>
<gene>
    <name evidence="1" type="ORF">SEPCBS57363_003327</name>
</gene>
<reference evidence="1 2" key="1">
    <citation type="submission" date="2024-01" db="EMBL/GenBank/DDBJ databases">
        <authorList>
            <person name="Allen C."/>
            <person name="Tagirdzhanova G."/>
        </authorList>
    </citation>
    <scope>NUCLEOTIDE SEQUENCE [LARGE SCALE GENOMIC DNA]</scope>
    <source>
        <strain evidence="1 2">CBS 573.63</strain>
    </source>
</reference>
<protein>
    <recommendedName>
        <fullName evidence="3">CST complex subunit Ten1</fullName>
    </recommendedName>
</protein>
<dbReference type="InterPro" id="IPR024222">
    <property type="entry name" value="Ten1_fungal"/>
</dbReference>
<proteinExistence type="predicted"/>
<dbReference type="Proteomes" id="UP001642501">
    <property type="component" value="Unassembled WGS sequence"/>
</dbReference>
<dbReference type="InterPro" id="IPR012340">
    <property type="entry name" value="NA-bd_OB-fold"/>
</dbReference>
<sequence>MAAIPASRLCFLSDLKTRKAGQKVRFLGCVTEYNMAAGILTMQHQFHRQPTAHRIDVCARVRIDLVLERLTAELISVGAWVNVMGYVTDVLDTGDVHVQAVLLWSTGPLDLQEYERQLSSMIESNGTSEV</sequence>
<comment type="caution">
    <text evidence="1">The sequence shown here is derived from an EMBL/GenBank/DDBJ whole genome shotgun (WGS) entry which is preliminary data.</text>
</comment>
<dbReference type="EMBL" id="CAWUOM010000052">
    <property type="protein sequence ID" value="CAK7268904.1"/>
    <property type="molecule type" value="Genomic_DNA"/>
</dbReference>
<evidence type="ECO:0000313" key="1">
    <source>
        <dbReference type="EMBL" id="CAK7268904.1"/>
    </source>
</evidence>